<evidence type="ECO:0000313" key="1">
    <source>
        <dbReference type="Proteomes" id="UP000095286"/>
    </source>
</evidence>
<reference evidence="2" key="1">
    <citation type="submission" date="2016-11" db="UniProtKB">
        <authorList>
            <consortium name="WormBaseParasite"/>
        </authorList>
    </citation>
    <scope>IDENTIFICATION</scope>
    <source>
        <strain evidence="2">KR3021</strain>
    </source>
</reference>
<organism evidence="1 2">
    <name type="scientific">Rhabditophanes sp. KR3021</name>
    <dbReference type="NCBI Taxonomy" id="114890"/>
    <lineage>
        <taxon>Eukaryota</taxon>
        <taxon>Metazoa</taxon>
        <taxon>Ecdysozoa</taxon>
        <taxon>Nematoda</taxon>
        <taxon>Chromadorea</taxon>
        <taxon>Rhabditida</taxon>
        <taxon>Tylenchina</taxon>
        <taxon>Panagrolaimomorpha</taxon>
        <taxon>Strongyloidoidea</taxon>
        <taxon>Alloionematidae</taxon>
        <taxon>Rhabditophanes</taxon>
    </lineage>
</organism>
<proteinExistence type="predicted"/>
<name>A0AC35TIJ9_9BILA</name>
<dbReference type="Proteomes" id="UP000095286">
    <property type="component" value="Unplaced"/>
</dbReference>
<protein>
    <submittedName>
        <fullName evidence="2">Zinc finger CCCH domain-containing protein 15 homolog</fullName>
    </submittedName>
</protein>
<accession>A0AC35TIJ9</accession>
<evidence type="ECO:0000313" key="2">
    <source>
        <dbReference type="WBParaSite" id="RSKR_0000095400.1"/>
    </source>
</evidence>
<dbReference type="WBParaSite" id="RSKR_0000095400.1">
    <property type="protein sequence ID" value="RSKR_0000095400.1"/>
    <property type="gene ID" value="RSKR_0000095400"/>
</dbReference>
<sequence>MPPKAAAPKASKKVVEKTKVKVIDDKTFGLKNKKGAKMQKFVQQVEHQVKHCGTSKIKLAEMEKAKKKDMEDDLMDIKKLMKPIIANQTDKDVDPKTVLCAFFKQNMCNKGTRCKWSHDLEIEKKVAKKNMFFDSRDLKKEEETNENWDHQKLLDVAEKKHGEKDRKRPNQTDIICKYFLDAVEINKYGWFWECENGESCIYRHALPEGYILKKDKKRLDELNKKEIISLEELIENERKALNLMNAKRVTLATFIEWKKARLLEKKTKEDEIMVQKKKDAKIGKFTSLTGREMFMYGNISAFEDENEEGEDVDYTIQKNEEDEEDENAVAAFEIDDRTFLILDSGEVLDDHLSDEAKKEKIDAPIPEQNENIDIDEDLFQDEDLPDDQEDAKLTKNVEKLKI</sequence>